<feature type="domain" description="CobQ/CobB/MinD/ParA nucleotide binding" evidence="1">
    <location>
        <begin position="10"/>
        <end position="82"/>
    </location>
</feature>
<dbReference type="PANTHER" id="PTHR13696">
    <property type="entry name" value="P-LOOP CONTAINING NUCLEOSIDE TRIPHOSPHATE HYDROLASE"/>
    <property type="match status" value="1"/>
</dbReference>
<dbReference type="InterPro" id="IPR027417">
    <property type="entry name" value="P-loop_NTPase"/>
</dbReference>
<evidence type="ECO:0000313" key="2">
    <source>
        <dbReference type="EMBL" id="CAA9443411.1"/>
    </source>
</evidence>
<evidence type="ECO:0000259" key="1">
    <source>
        <dbReference type="Pfam" id="PF01656"/>
    </source>
</evidence>
<accession>A0A6J4QKM9</accession>
<dbReference type="InterPro" id="IPR002586">
    <property type="entry name" value="CobQ/CobB/MinD/ParA_Nub-bd_dom"/>
</dbReference>
<dbReference type="InterPro" id="IPR050678">
    <property type="entry name" value="DNA_Partitioning_ATPase"/>
</dbReference>
<proteinExistence type="predicted"/>
<name>A0A6J4QKM9_9ACTN</name>
<dbReference type="AlphaFoldDB" id="A0A6J4QKM9"/>
<organism evidence="2">
    <name type="scientific">uncultured Rubrobacteraceae bacterium</name>
    <dbReference type="NCBI Taxonomy" id="349277"/>
    <lineage>
        <taxon>Bacteria</taxon>
        <taxon>Bacillati</taxon>
        <taxon>Actinomycetota</taxon>
        <taxon>Rubrobacteria</taxon>
        <taxon>Rubrobacterales</taxon>
        <taxon>Rubrobacteraceae</taxon>
        <taxon>environmental samples</taxon>
    </lineage>
</organism>
<dbReference type="CDD" id="cd02042">
    <property type="entry name" value="ParAB_family"/>
    <property type="match status" value="1"/>
</dbReference>
<dbReference type="SUPFAM" id="SSF52540">
    <property type="entry name" value="P-loop containing nucleoside triphosphate hydrolases"/>
    <property type="match status" value="1"/>
</dbReference>
<dbReference type="Pfam" id="PF01656">
    <property type="entry name" value="CbiA"/>
    <property type="match status" value="1"/>
</dbReference>
<gene>
    <name evidence="2" type="ORF">AVDCRST_MAG37-1587</name>
</gene>
<dbReference type="Gene3D" id="3.40.50.300">
    <property type="entry name" value="P-loop containing nucleotide triphosphate hydrolases"/>
    <property type="match status" value="1"/>
</dbReference>
<sequence>MQCEYYALEGLTQLMRSLRMVREELNPDLRIGGVLLTMFDTRTNLAHQVVEEVRSFFGDQVFHTIIPRNVRLSEAPSFGMPVTLYAPKSTGAEAYAAVAEEVLNRG</sequence>
<dbReference type="EMBL" id="CADCVD010000069">
    <property type="protein sequence ID" value="CAA9443411.1"/>
    <property type="molecule type" value="Genomic_DNA"/>
</dbReference>
<dbReference type="PANTHER" id="PTHR13696:SF52">
    <property type="entry name" value="PARA FAMILY PROTEIN CT_582"/>
    <property type="match status" value="1"/>
</dbReference>
<reference evidence="2" key="1">
    <citation type="submission" date="2020-02" db="EMBL/GenBank/DDBJ databases">
        <authorList>
            <person name="Meier V. D."/>
        </authorList>
    </citation>
    <scope>NUCLEOTIDE SEQUENCE</scope>
    <source>
        <strain evidence="2">AVDCRST_MAG37</strain>
    </source>
</reference>
<protein>
    <submittedName>
        <fullName evidence="2">Chromosome (Plasmid) partitioning protein ParA / Sporulation initiation inhibitor protein Soj</fullName>
    </submittedName>
</protein>